<dbReference type="InterPro" id="IPR038404">
    <property type="entry name" value="TRAP_DctP_sf"/>
</dbReference>
<sequence>MKRRNFLTGAGVAAGAALATSFPKPTIAQDKMEWKMVTSWPKGLPGLATGAERLADRIGKLSGGRLTVKVYAGGELVPAFGCFDAVSQGTAEMAHDAAYYHINKISAAGFFTSVPFGMTANELNGWIYFGGGQELWDELFAAFGVKSFLAGNTGVQMGGWFRKEIKSPKDFQGLKFRMPGHGGEALAKLGATVVQLPGAEIFGNLQSGAIDGAEWVGPYNDLSLGFYKITKLYYWPGFQEPGSALQCMVNKGKYDALPEELKQIVAAACAAENDIMLAEFNGRSPAALSTLVNEHKVELKQFPKSVLLALGTASGEVMQELIDKGDEITQRIAKSYFKFRREAKNYTKITEIAYATSRDLNFRYPQG</sequence>
<dbReference type="RefSeq" id="WP_320508308.1">
    <property type="nucleotide sequence ID" value="NZ_JAXCLW010000002.1"/>
</dbReference>
<evidence type="ECO:0000313" key="2">
    <source>
        <dbReference type="EMBL" id="MDY0883268.1"/>
    </source>
</evidence>
<dbReference type="InterPro" id="IPR018389">
    <property type="entry name" value="DctP_fam"/>
</dbReference>
<evidence type="ECO:0000313" key="3">
    <source>
        <dbReference type="Proteomes" id="UP001279642"/>
    </source>
</evidence>
<dbReference type="CDD" id="cd13604">
    <property type="entry name" value="PBP2_TRAP_ketoacid_lactate_like"/>
    <property type="match status" value="1"/>
</dbReference>
<dbReference type="SUPFAM" id="SSF53850">
    <property type="entry name" value="Periplasmic binding protein-like II"/>
    <property type="match status" value="1"/>
</dbReference>
<dbReference type="NCBIfam" id="NF037995">
    <property type="entry name" value="TRAP_S1"/>
    <property type="match status" value="1"/>
</dbReference>
<dbReference type="Gene3D" id="3.40.190.170">
    <property type="entry name" value="Bacterial extracellular solute-binding protein, family 7"/>
    <property type="match status" value="1"/>
</dbReference>
<reference evidence="2 3" key="1">
    <citation type="journal article" date="2016" name="Antonie Van Leeuwenhoek">
        <title>Dongia soli sp. nov., isolated from soil from Dokdo, Korea.</title>
        <authorList>
            <person name="Kim D.U."/>
            <person name="Lee H."/>
            <person name="Kim H."/>
            <person name="Kim S.G."/>
            <person name="Ka J.O."/>
        </authorList>
    </citation>
    <scope>NUCLEOTIDE SEQUENCE [LARGE SCALE GENOMIC DNA]</scope>
    <source>
        <strain evidence="2 3">D78</strain>
    </source>
</reference>
<dbReference type="PANTHER" id="PTHR33376:SF5">
    <property type="entry name" value="EXTRACYTOPLASMIC SOLUTE RECEPTOR PROTEIN"/>
    <property type="match status" value="1"/>
</dbReference>
<protein>
    <submittedName>
        <fullName evidence="2">TRAP transporter substrate-binding protein</fullName>
    </submittedName>
</protein>
<dbReference type="NCBIfam" id="TIGR01409">
    <property type="entry name" value="TAT_signal_seq"/>
    <property type="match status" value="1"/>
</dbReference>
<proteinExistence type="predicted"/>
<dbReference type="PIRSF" id="PIRSF039026">
    <property type="entry name" value="SiaP"/>
    <property type="match status" value="1"/>
</dbReference>
<dbReference type="Pfam" id="PF03480">
    <property type="entry name" value="DctP"/>
    <property type="match status" value="1"/>
</dbReference>
<keyword evidence="1" id="KW-0732">Signal</keyword>
<keyword evidence="3" id="KW-1185">Reference proteome</keyword>
<evidence type="ECO:0000256" key="1">
    <source>
        <dbReference type="ARBA" id="ARBA00022729"/>
    </source>
</evidence>
<dbReference type="EMBL" id="JAXCLW010000002">
    <property type="protein sequence ID" value="MDY0883268.1"/>
    <property type="molecule type" value="Genomic_DNA"/>
</dbReference>
<organism evidence="2 3">
    <name type="scientific">Dongia soli</name>
    <dbReference type="NCBI Taxonomy" id="600628"/>
    <lineage>
        <taxon>Bacteria</taxon>
        <taxon>Pseudomonadati</taxon>
        <taxon>Pseudomonadota</taxon>
        <taxon>Alphaproteobacteria</taxon>
        <taxon>Rhodospirillales</taxon>
        <taxon>Dongiaceae</taxon>
        <taxon>Dongia</taxon>
    </lineage>
</organism>
<dbReference type="Proteomes" id="UP001279642">
    <property type="component" value="Unassembled WGS sequence"/>
</dbReference>
<dbReference type="PANTHER" id="PTHR33376">
    <property type="match status" value="1"/>
</dbReference>
<gene>
    <name evidence="2" type="ORF">SMD27_10465</name>
</gene>
<dbReference type="InterPro" id="IPR026289">
    <property type="entry name" value="SBP_TakP-like"/>
</dbReference>
<dbReference type="Gene3D" id="3.40.190.10">
    <property type="entry name" value="Periplasmic binding protein-like II"/>
    <property type="match status" value="1"/>
</dbReference>
<dbReference type="InterPro" id="IPR019546">
    <property type="entry name" value="TAT_signal_bac_arc"/>
</dbReference>
<comment type="caution">
    <text evidence="2">The sequence shown here is derived from an EMBL/GenBank/DDBJ whole genome shotgun (WGS) entry which is preliminary data.</text>
</comment>
<name>A0ABU5EAQ6_9PROT</name>
<accession>A0ABU5EAQ6</accession>